<dbReference type="InterPro" id="IPR002347">
    <property type="entry name" value="SDR_fam"/>
</dbReference>
<dbReference type="GO" id="GO:0034256">
    <property type="term" value="F:chlorophyll(ide) b reductase activity"/>
    <property type="evidence" value="ECO:0007669"/>
    <property type="project" value="TreeGrafter"/>
</dbReference>
<evidence type="ECO:0008006" key="2">
    <source>
        <dbReference type="Google" id="ProtNLM"/>
    </source>
</evidence>
<dbReference type="CDD" id="cd05233">
    <property type="entry name" value="SDR_c"/>
    <property type="match status" value="1"/>
</dbReference>
<proteinExistence type="predicted"/>
<name>X0TIX5_9ZZZZ</name>
<protein>
    <recommendedName>
        <fullName evidence="2">Short-chain dehydrogenase/reductase SDR</fullName>
    </recommendedName>
</protein>
<dbReference type="InterPro" id="IPR036291">
    <property type="entry name" value="NAD(P)-bd_dom_sf"/>
</dbReference>
<dbReference type="PRINTS" id="PR00081">
    <property type="entry name" value="GDHRDH"/>
</dbReference>
<dbReference type="InterPro" id="IPR052625">
    <property type="entry name" value="Chl_b_Red"/>
</dbReference>
<dbReference type="Gene3D" id="3.40.50.720">
    <property type="entry name" value="NAD(P)-binding Rossmann-like Domain"/>
    <property type="match status" value="1"/>
</dbReference>
<feature type="non-terminal residue" evidence="1">
    <location>
        <position position="132"/>
    </location>
</feature>
<dbReference type="Pfam" id="PF00106">
    <property type="entry name" value="adh_short"/>
    <property type="match status" value="1"/>
</dbReference>
<dbReference type="AlphaFoldDB" id="X0TIX5"/>
<comment type="caution">
    <text evidence="1">The sequence shown here is derived from an EMBL/GenBank/DDBJ whole genome shotgun (WGS) entry which is preliminary data.</text>
</comment>
<dbReference type="GO" id="GO:0015996">
    <property type="term" value="P:chlorophyll catabolic process"/>
    <property type="evidence" value="ECO:0007669"/>
    <property type="project" value="TreeGrafter"/>
</dbReference>
<evidence type="ECO:0000313" key="1">
    <source>
        <dbReference type="EMBL" id="GAF87221.1"/>
    </source>
</evidence>
<sequence>MSRTVGWGRKAVKSIVITGSTRGIGYGLADSFLAMDCGVTVSGRTLAGVEQAVARLSSKHETDSVFGHPCDVARFEQVQALWDAARSRFGKIDIWINNAGIGHSQTDFWEHEPEQITAVVETNLVGAMYGAR</sequence>
<dbReference type="EMBL" id="BARS01016432">
    <property type="protein sequence ID" value="GAF87221.1"/>
    <property type="molecule type" value="Genomic_DNA"/>
</dbReference>
<reference evidence="1" key="1">
    <citation type="journal article" date="2014" name="Front. Microbiol.">
        <title>High frequency of phylogenetically diverse reductive dehalogenase-homologous genes in deep subseafloor sedimentary metagenomes.</title>
        <authorList>
            <person name="Kawai M."/>
            <person name="Futagami T."/>
            <person name="Toyoda A."/>
            <person name="Takaki Y."/>
            <person name="Nishi S."/>
            <person name="Hori S."/>
            <person name="Arai W."/>
            <person name="Tsubouchi T."/>
            <person name="Morono Y."/>
            <person name="Uchiyama I."/>
            <person name="Ito T."/>
            <person name="Fujiyama A."/>
            <person name="Inagaki F."/>
            <person name="Takami H."/>
        </authorList>
    </citation>
    <scope>NUCLEOTIDE SEQUENCE</scope>
    <source>
        <strain evidence="1">Expedition CK06-06</strain>
    </source>
</reference>
<dbReference type="SUPFAM" id="SSF51735">
    <property type="entry name" value="NAD(P)-binding Rossmann-fold domains"/>
    <property type="match status" value="1"/>
</dbReference>
<organism evidence="1">
    <name type="scientific">marine sediment metagenome</name>
    <dbReference type="NCBI Taxonomy" id="412755"/>
    <lineage>
        <taxon>unclassified sequences</taxon>
        <taxon>metagenomes</taxon>
        <taxon>ecological metagenomes</taxon>
    </lineage>
</organism>
<dbReference type="PANTHER" id="PTHR24314:SF21">
    <property type="entry name" value="CHLOROPHYLL(IDE) B REDUCTASE NYC1, CHLOROPLASTIC-RELATED"/>
    <property type="match status" value="1"/>
</dbReference>
<accession>X0TIX5</accession>
<gene>
    <name evidence="1" type="ORF">S01H1_27048</name>
</gene>
<dbReference type="GO" id="GO:0010304">
    <property type="term" value="P:PSII associated light-harvesting complex II catabolic process"/>
    <property type="evidence" value="ECO:0007669"/>
    <property type="project" value="TreeGrafter"/>
</dbReference>
<dbReference type="PANTHER" id="PTHR24314">
    <property type="entry name" value="NON-SPECIFIC LIPID TRANSFER PROTEIN-RELATED"/>
    <property type="match status" value="1"/>
</dbReference>